<accession>A0A8S1TZL5</accession>
<gene>
    <name evidence="2" type="ORF">POCTA_138.1.T0330171</name>
</gene>
<dbReference type="PROSITE" id="PS50012">
    <property type="entry name" value="RCC1_3"/>
    <property type="match status" value="1"/>
</dbReference>
<reference evidence="2" key="1">
    <citation type="submission" date="2021-01" db="EMBL/GenBank/DDBJ databases">
        <authorList>
            <consortium name="Genoscope - CEA"/>
            <person name="William W."/>
        </authorList>
    </citation>
    <scope>NUCLEOTIDE SEQUENCE</scope>
</reference>
<name>A0A8S1TZL5_PAROT</name>
<dbReference type="Pfam" id="PF00415">
    <property type="entry name" value="RCC1"/>
    <property type="match status" value="1"/>
</dbReference>
<dbReference type="EMBL" id="CAJJDP010000033">
    <property type="protein sequence ID" value="CAD8157152.1"/>
    <property type="molecule type" value="Genomic_DNA"/>
</dbReference>
<sequence>MNQANENQVESQQILNPELFSAPKGVKHQIINPIIKIEDQIKNIKLEINEAVHQGNDTKQLEQQLEDLLNSLSDKFYQLDICMREVLQKFVQNGNKMFIRLNENYFANNQRIKNTFKGLAEQFNLHFLDQNPTQRYIVITKYLRPDGRYEIYLRQPRNHGHGPQTVPEEDKVPKPFKELFEQIQQPLPPDIIKEIAVQNDPQEQYSINISFNKPEEYGCEITLYRIYQLDIYDQSLSLQPAKRIVLEFPNNKEQVQQQTLTFTRNHPLTQGQLPFNEMVYLSIEAQNKNGWSSDLEVYPIKLYVKYYEPLSLYLQGTISSVLIDDTSQFLELFQIQQIVNEENKSYLIIEDYSLVLLEKQQIRNVSIKKDTVALVSTRFQACQWGSILNFYDESITQNFDVDPIKDFDISPPYHINTDRAISKIACGLYHSLALTVDGNVLSWGYNKHGQLGNGMTISSMQPQQISYFKNNQVFVVDISAGQEISICRSDLGDVYTWGKMQNLFGDNIIKVLNAQKEAINLQCADQSNSQLVPRKINLKAKQIQAGYSCFAALSLENNLYMWGCNEHEVFGFLKCPELDDQIIVHLLDPIRINIENEYEIKDFQIGAYHCVVRVICKSNQSEQYLSWGYNKYNQCGQSASNKNSAKSCKRNQIDILPQKKFKSYSCGFDRSIFASFDNHIYTLSKNDTKNNDCSVFVEEVLAGDLISLVLGRE</sequence>
<dbReference type="InterPro" id="IPR053035">
    <property type="entry name" value="Mitochondrial_GEF_domain"/>
</dbReference>
<evidence type="ECO:0000313" key="3">
    <source>
        <dbReference type="Proteomes" id="UP000683925"/>
    </source>
</evidence>
<organism evidence="2 3">
    <name type="scientific">Paramecium octaurelia</name>
    <dbReference type="NCBI Taxonomy" id="43137"/>
    <lineage>
        <taxon>Eukaryota</taxon>
        <taxon>Sar</taxon>
        <taxon>Alveolata</taxon>
        <taxon>Ciliophora</taxon>
        <taxon>Intramacronucleata</taxon>
        <taxon>Oligohymenophorea</taxon>
        <taxon>Peniculida</taxon>
        <taxon>Parameciidae</taxon>
        <taxon>Paramecium</taxon>
    </lineage>
</organism>
<dbReference type="OrthoDB" id="16281at2759"/>
<dbReference type="Proteomes" id="UP000683925">
    <property type="component" value="Unassembled WGS sequence"/>
</dbReference>
<dbReference type="AlphaFoldDB" id="A0A8S1TZL5"/>
<dbReference type="InterPro" id="IPR000408">
    <property type="entry name" value="Reg_chr_condens"/>
</dbReference>
<dbReference type="PROSITE" id="PS00626">
    <property type="entry name" value="RCC1_2"/>
    <property type="match status" value="1"/>
</dbReference>
<evidence type="ECO:0000256" key="1">
    <source>
        <dbReference type="PROSITE-ProRule" id="PRU00235"/>
    </source>
</evidence>
<evidence type="ECO:0008006" key="4">
    <source>
        <dbReference type="Google" id="ProtNLM"/>
    </source>
</evidence>
<evidence type="ECO:0000313" key="2">
    <source>
        <dbReference type="EMBL" id="CAD8157152.1"/>
    </source>
</evidence>
<dbReference type="PANTHER" id="PTHR46337">
    <property type="entry name" value="RCC1-LIKE G EXCHANGING FACTOR-LIKE PROTEIN"/>
    <property type="match status" value="1"/>
</dbReference>
<dbReference type="OMA" id="PYHINTD"/>
<protein>
    <recommendedName>
        <fullName evidence="4">Regulator of chromosome condensation 1/beta-lactamase-inhibitor protein II</fullName>
    </recommendedName>
</protein>
<feature type="repeat" description="RCC1" evidence="1">
    <location>
        <begin position="438"/>
        <end position="491"/>
    </location>
</feature>
<keyword evidence="3" id="KW-1185">Reference proteome</keyword>
<proteinExistence type="predicted"/>
<dbReference type="PANTHER" id="PTHR46337:SF1">
    <property type="entry name" value="RCC1-LIKE G EXCHANGING FACTOR-LIKE PROTEIN"/>
    <property type="match status" value="1"/>
</dbReference>
<comment type="caution">
    <text evidence="2">The sequence shown here is derived from an EMBL/GenBank/DDBJ whole genome shotgun (WGS) entry which is preliminary data.</text>
</comment>